<feature type="coiled-coil region" evidence="1">
    <location>
        <begin position="1137"/>
        <end position="1238"/>
    </location>
</feature>
<feature type="coiled-coil region" evidence="1">
    <location>
        <begin position="920"/>
        <end position="985"/>
    </location>
</feature>
<dbReference type="Proteomes" id="UP001530400">
    <property type="component" value="Unassembled WGS sequence"/>
</dbReference>
<accession>A0ABD3PJ28</accession>
<feature type="coiled-coil region" evidence="1">
    <location>
        <begin position="220"/>
        <end position="254"/>
    </location>
</feature>
<proteinExistence type="predicted"/>
<comment type="caution">
    <text evidence="3">The sequence shown here is derived from an EMBL/GenBank/DDBJ whole genome shotgun (WGS) entry which is preliminary data.</text>
</comment>
<dbReference type="EMBL" id="JALLPJ020000591">
    <property type="protein sequence ID" value="KAL3787947.1"/>
    <property type="molecule type" value="Genomic_DNA"/>
</dbReference>
<dbReference type="Gene3D" id="1.10.287.1490">
    <property type="match status" value="1"/>
</dbReference>
<feature type="compositionally biased region" description="Low complexity" evidence="2">
    <location>
        <begin position="81"/>
        <end position="91"/>
    </location>
</feature>
<evidence type="ECO:0000313" key="3">
    <source>
        <dbReference type="EMBL" id="KAL3787947.1"/>
    </source>
</evidence>
<evidence type="ECO:0000256" key="2">
    <source>
        <dbReference type="SAM" id="MobiDB-lite"/>
    </source>
</evidence>
<feature type="coiled-coil region" evidence="1">
    <location>
        <begin position="286"/>
        <end position="367"/>
    </location>
</feature>
<evidence type="ECO:0000256" key="1">
    <source>
        <dbReference type="SAM" id="Coils"/>
    </source>
</evidence>
<gene>
    <name evidence="3" type="ORF">ACHAWO_001096</name>
</gene>
<feature type="compositionally biased region" description="Basic and acidic residues" evidence="2">
    <location>
        <begin position="486"/>
        <end position="512"/>
    </location>
</feature>
<protein>
    <recommendedName>
        <fullName evidence="5">GRIP domain-containing protein</fullName>
    </recommendedName>
</protein>
<evidence type="ECO:0000313" key="4">
    <source>
        <dbReference type="Proteomes" id="UP001530400"/>
    </source>
</evidence>
<feature type="coiled-coil region" evidence="1">
    <location>
        <begin position="394"/>
        <end position="435"/>
    </location>
</feature>
<sequence>MDFPTSAAYPLSFEETSLLLDEMQRQSSEMEASRDEAEEGYEINLTADDTFEISAADTWDRNNAVGGEIIRKKGKPDRQSSRSSRGSRSSSYGMMMDAPLSPHIDTNALPIADPPVGRDPDDGEYLTAEEGSSIMDTLSDLADGVDFELDTVKGLLYKVKRERDTYKRSNHALQQSLSEAIAFRSDLEAEHRQALDVMLCTANDEKRRLEHELKSSHDSKRKLKMLISEMIEEKSELENQLKQKEEELKTAKANPPTDADAQLKEERSRHYDALSDAITDLEAKFELDMQEVIKEKDEELEAKEKEHKQAVAKLESILNDAMEEKDAEMKKAKHSHSMVVKALEEEKLNIKEELRLVTESLNQLKEEHAMSDDVHDMEIADLRKEFEGMKSRLARQFKQKEMNLQKEITEHSEAIDELEKLLQTETMQCQTLISELATKKEELTSKDAEIFSLEKKLSERNATYTREYDRMKAHLTKMCNLVESSSADRDRAREETKKLKMEHEKQNKAQKAEIERLKRKFQDGAREMAELANCSSIESKEKSELLQLQHGGAVESSSSSSSESEKAVLLNRLETVMKERDDLASEVQRLTAANSAPRLPSCTSEEDSIVHLGDVDSGESVKEYKPTHTTDGLGHRVDSLVSKVAALESSLSEKDEEIAALNVKLELTNQELMSTLEESCKEVAALNEQLEHNQQEFESAISQKNEEVSMLNQKLLLVNQELEATLEESCNEVVALNEKLDLSQQEMEIALGEKNEQLAALEQRLELVSQERDVAGTEEQDLCEYSMAKIDRKLHSDNDTEEIMLEWDQLKSDVQRLEAFLEQAEVVRLENDVTTTLTEKTPMTSNEQLEEMSRLEKALAERDEQLCDYKIKVCMFERLEKEHHELTEEVFRLKTDLQRRDQTDATSPKNLNDEIVETCLSRYEKDNKSLRATLNEKNEELSRLEETLSKMEEELSEYKSKAGMYESLERERDNLRTELTTLKATAEMPDEASAAAKLGEELSNLKVEHRVEVKLLKKEHATTKTKCKLLKKELLKFGADQKEMITAYEAERQSNTELSSSLEEMVTLLENERVVHSDQVESLRSKLDNLKLKFDRMKKKRVPIDAAFKATRILLDTYESSGLAQGKSLSLSSIGSASELQAVLSEKEAETEVLEEELQTAKNKAAELELQRNRALQRSPDSGTLQDALNEKQTEIESLRTELKEAKVHYDELSQSYADDIEATREELTKEMGRLRQAHDDSMQAYVEAGTKYEAEISKACAKTAEKVAEIESLTQQLDDTTAELEKMKTNNVINTLQDETALSRLQQQIRDEVQLKEESLAQAQALKEELDETNSLLEQKMAEIGVLTQQLIDTKDGLDELEAQLEIHVQKDGETIQRLEQRVSDEKKLREATIEKMNSMNKEIEELQMKLTECENKSKTIGDKHVDELQQSISAYEKIRDELRASHQEVEELNTKLDYCKGKMALAQREQDQLALEATERQEELKKTREEIAHYQEKLIELQNECSYLKQSTEIASCSQREYEGEAKKYAEEIEILKKQMTAAEIKSKQVLKQEVDRLKSEFNEVITAFEKELVDTCENNASEVDRLQKKLNESRDTISLLEIQITEMKSQNKQVMDQLDEKMSVEIDLAKARKQLVEAEAVEKSLAKLQQQHESLMESFDEIKNINLDLAKTLEETESSKQELKNKLHETLVTVDNNLKAYNDLRADHDKLQKECDMLKGDATSLHSLVSSLTCEKEKLMNDIDNVEGSKSSLEQEVGKYKEHQSSLEELITSLREELETKTENIQSLQNDKSSKQQQIDALQEQSKIANGHLDEMVTYCDKLKTDFASTSASLRKEIDKQAESMKDVINALKNQLLASENEKEENRKMYESDIELQQSEVESLKRKNSDAIKDLDSLSDLVSGLKDALEEEKSNSQVLRSQFKESESERKAVMAQNMQLQDKLASKYASEAVMQERIRSIEMEVSDLRPMPDKLTEMMKSENIMRERIHVLESQLKDLDEVEKKLVNAQNIETTMRDRIYALENQSKNFHMEYKNAIKRKEEEGSKLRVVLQECREKLHRLMQENERLKNDGVESVANLKAMLNEAIRSRADTEGALQESLQLLEQQKRVDIKRKGELSKLEQTVEILKSKERYLESYVASLKNQLSRGSR</sequence>
<keyword evidence="1" id="KW-0175">Coiled coil</keyword>
<feature type="region of interest" description="Disordered" evidence="2">
    <location>
        <begin position="20"/>
        <end position="47"/>
    </location>
</feature>
<name>A0ABD3PJ28_9STRA</name>
<feature type="coiled-coil region" evidence="1">
    <location>
        <begin position="1264"/>
        <end position="1344"/>
    </location>
</feature>
<feature type="coiled-coil region" evidence="1">
    <location>
        <begin position="644"/>
        <end position="778"/>
    </location>
</feature>
<dbReference type="PANTHER" id="PTHR23159">
    <property type="entry name" value="CENTROSOMAL PROTEIN 2"/>
    <property type="match status" value="1"/>
</dbReference>
<dbReference type="PANTHER" id="PTHR23159:SF31">
    <property type="entry name" value="CENTROSOME-ASSOCIATED PROTEIN CEP250 ISOFORM X1"/>
    <property type="match status" value="1"/>
</dbReference>
<reference evidence="3 4" key="1">
    <citation type="submission" date="2024-10" db="EMBL/GenBank/DDBJ databases">
        <title>Updated reference genomes for cyclostephanoid diatoms.</title>
        <authorList>
            <person name="Roberts W.R."/>
            <person name="Alverson A.J."/>
        </authorList>
    </citation>
    <scope>NUCLEOTIDE SEQUENCE [LARGE SCALE GENOMIC DNA]</scope>
    <source>
        <strain evidence="3 4">AJA010-31</strain>
    </source>
</reference>
<feature type="coiled-coil region" evidence="1">
    <location>
        <begin position="845"/>
        <end position="896"/>
    </location>
</feature>
<feature type="region of interest" description="Disordered" evidence="2">
    <location>
        <begin position="64"/>
        <end position="100"/>
    </location>
</feature>
<feature type="coiled-coil region" evidence="1">
    <location>
        <begin position="1377"/>
        <end position="1808"/>
    </location>
</feature>
<keyword evidence="4" id="KW-1185">Reference proteome</keyword>
<organism evidence="3 4">
    <name type="scientific">Cyclotella atomus</name>
    <dbReference type="NCBI Taxonomy" id="382360"/>
    <lineage>
        <taxon>Eukaryota</taxon>
        <taxon>Sar</taxon>
        <taxon>Stramenopiles</taxon>
        <taxon>Ochrophyta</taxon>
        <taxon>Bacillariophyta</taxon>
        <taxon>Coscinodiscophyceae</taxon>
        <taxon>Thalassiosirophycidae</taxon>
        <taxon>Stephanodiscales</taxon>
        <taxon>Stephanodiscaceae</taxon>
        <taxon>Cyclotella</taxon>
    </lineage>
</organism>
<evidence type="ECO:0008006" key="5">
    <source>
        <dbReference type="Google" id="ProtNLM"/>
    </source>
</evidence>
<feature type="coiled-coil region" evidence="1">
    <location>
        <begin position="1838"/>
        <end position="1946"/>
    </location>
</feature>
<feature type="region of interest" description="Disordered" evidence="2">
    <location>
        <begin position="484"/>
        <end position="512"/>
    </location>
</feature>